<dbReference type="Gene3D" id="3.30.65.10">
    <property type="entry name" value="Bacterial Topoisomerase I, domain 1"/>
    <property type="match status" value="1"/>
</dbReference>
<keyword evidence="8 13" id="KW-0799">Topoisomerase</keyword>
<dbReference type="InterPro" id="IPR013826">
    <property type="entry name" value="Topo_IA_cen_sub3"/>
</dbReference>
<accession>A0AAJ7BLR0</accession>
<dbReference type="Pfam" id="PF06839">
    <property type="entry name" value="Zn_ribbon_GRF"/>
    <property type="match status" value="2"/>
</dbReference>
<dbReference type="SMART" id="SM00436">
    <property type="entry name" value="TOP1Bc"/>
    <property type="match status" value="1"/>
</dbReference>
<comment type="catalytic activity">
    <reaction evidence="1 13">
        <text>ATP-independent breakage of single-stranded DNA, followed by passage and rejoining.</text>
        <dbReference type="EC" id="5.6.2.1"/>
    </reaction>
</comment>
<dbReference type="GO" id="GO:0006281">
    <property type="term" value="P:DNA repair"/>
    <property type="evidence" value="ECO:0007669"/>
    <property type="project" value="TreeGrafter"/>
</dbReference>
<dbReference type="InterPro" id="IPR000380">
    <property type="entry name" value="Topo_IA"/>
</dbReference>
<dbReference type="Gene3D" id="2.70.20.10">
    <property type="entry name" value="Topoisomerase I, domain 3"/>
    <property type="match status" value="1"/>
</dbReference>
<dbReference type="FunFam" id="1.10.460.10:FF:000003">
    <property type="entry name" value="DNA topoisomerase"/>
    <property type="match status" value="1"/>
</dbReference>
<dbReference type="Pfam" id="PF01751">
    <property type="entry name" value="Toprim"/>
    <property type="match status" value="1"/>
</dbReference>
<evidence type="ECO:0000256" key="3">
    <source>
        <dbReference type="ARBA" id="ARBA00012891"/>
    </source>
</evidence>
<reference evidence="19" key="1">
    <citation type="submission" date="2025-08" db="UniProtKB">
        <authorList>
            <consortium name="RefSeq"/>
        </authorList>
    </citation>
    <scope>IDENTIFICATION</scope>
</reference>
<dbReference type="PROSITE" id="PS52039">
    <property type="entry name" value="TOPO_IA_2"/>
    <property type="match status" value="1"/>
</dbReference>
<dbReference type="FunFam" id="1.10.290.10:FF:000001">
    <property type="entry name" value="DNA topoisomerase"/>
    <property type="match status" value="1"/>
</dbReference>
<feature type="region of interest" description="Disordered" evidence="14">
    <location>
        <begin position="761"/>
        <end position="855"/>
    </location>
</feature>
<protein>
    <recommendedName>
        <fullName evidence="3 13">DNA topoisomerase</fullName>
        <ecNumber evidence="3 13">5.6.2.1</ecNumber>
    </recommendedName>
</protein>
<name>A0AAJ7BLR0_CEPCN</name>
<organism evidence="18 19">
    <name type="scientific">Cephus cinctus</name>
    <name type="common">Wheat stem sawfly</name>
    <dbReference type="NCBI Taxonomy" id="211228"/>
    <lineage>
        <taxon>Eukaryota</taxon>
        <taxon>Metazoa</taxon>
        <taxon>Ecdysozoa</taxon>
        <taxon>Arthropoda</taxon>
        <taxon>Hexapoda</taxon>
        <taxon>Insecta</taxon>
        <taxon>Pterygota</taxon>
        <taxon>Neoptera</taxon>
        <taxon>Endopterygota</taxon>
        <taxon>Hymenoptera</taxon>
        <taxon>Cephoidea</taxon>
        <taxon>Cephidae</taxon>
        <taxon>Cephus</taxon>
    </lineage>
</organism>
<dbReference type="CDD" id="cd03362">
    <property type="entry name" value="TOPRIM_TopoIA_TopoIII"/>
    <property type="match status" value="1"/>
</dbReference>
<dbReference type="PROSITE" id="PS50880">
    <property type="entry name" value="TOPRIM"/>
    <property type="match status" value="1"/>
</dbReference>
<dbReference type="InterPro" id="IPR013824">
    <property type="entry name" value="Topo_IA_cen_sub1"/>
</dbReference>
<keyword evidence="7" id="KW-0862">Zinc</keyword>
<evidence type="ECO:0000256" key="6">
    <source>
        <dbReference type="ARBA" id="ARBA00022771"/>
    </source>
</evidence>
<dbReference type="GO" id="GO:0003677">
    <property type="term" value="F:DNA binding"/>
    <property type="evidence" value="ECO:0007669"/>
    <property type="project" value="UniProtKB-KW"/>
</dbReference>
<dbReference type="SUPFAM" id="SSF57783">
    <property type="entry name" value="Zinc beta-ribbon"/>
    <property type="match status" value="1"/>
</dbReference>
<dbReference type="CDD" id="cd00186">
    <property type="entry name" value="TOP1Ac"/>
    <property type="match status" value="1"/>
</dbReference>
<dbReference type="CTD" id="35236"/>
<dbReference type="InterPro" id="IPR003602">
    <property type="entry name" value="Topo_IA_DNA-bd_dom"/>
</dbReference>
<feature type="domain" description="GRF-type" evidence="16">
    <location>
        <begin position="868"/>
        <end position="910"/>
    </location>
</feature>
<dbReference type="SUPFAM" id="SSF56712">
    <property type="entry name" value="Prokaryotic type I DNA topoisomerase"/>
    <property type="match status" value="1"/>
</dbReference>
<keyword evidence="6 12" id="KW-0863">Zinc-finger</keyword>
<dbReference type="InterPro" id="IPR013497">
    <property type="entry name" value="Topo_IA_cen"/>
</dbReference>
<comment type="similarity">
    <text evidence="2 13">Belongs to the type IA topoisomerase family.</text>
</comment>
<evidence type="ECO:0000256" key="11">
    <source>
        <dbReference type="ARBA" id="ARBA00056363"/>
    </source>
</evidence>
<dbReference type="GeneID" id="107264648"/>
<dbReference type="RefSeq" id="XP_015588618.1">
    <property type="nucleotide sequence ID" value="XM_015733132.1"/>
</dbReference>
<keyword evidence="5" id="KW-0677">Repeat</keyword>
<feature type="region of interest" description="Disordered" evidence="14">
    <location>
        <begin position="912"/>
        <end position="963"/>
    </location>
</feature>
<evidence type="ECO:0000256" key="10">
    <source>
        <dbReference type="ARBA" id="ARBA00023235"/>
    </source>
</evidence>
<gene>
    <name evidence="19" type="primary">LOC107264648</name>
</gene>
<evidence type="ECO:0000256" key="13">
    <source>
        <dbReference type="RuleBase" id="RU362092"/>
    </source>
</evidence>
<dbReference type="PANTHER" id="PTHR11390:SF21">
    <property type="entry name" value="DNA TOPOISOMERASE 3-ALPHA"/>
    <property type="match status" value="1"/>
</dbReference>
<feature type="compositionally biased region" description="Polar residues" evidence="14">
    <location>
        <begin position="761"/>
        <end position="776"/>
    </location>
</feature>
<evidence type="ECO:0000256" key="5">
    <source>
        <dbReference type="ARBA" id="ARBA00022737"/>
    </source>
</evidence>
<evidence type="ECO:0000256" key="2">
    <source>
        <dbReference type="ARBA" id="ARBA00009446"/>
    </source>
</evidence>
<dbReference type="InterPro" id="IPR003601">
    <property type="entry name" value="Topo_IA_2"/>
</dbReference>
<dbReference type="InterPro" id="IPR013825">
    <property type="entry name" value="Topo_IA_cen_sub2"/>
</dbReference>
<keyword evidence="18" id="KW-1185">Reference proteome</keyword>
<dbReference type="Gene3D" id="1.10.460.10">
    <property type="entry name" value="Topoisomerase I, domain 2"/>
    <property type="match status" value="1"/>
</dbReference>
<feature type="domain" description="GRF-type" evidence="16">
    <location>
        <begin position="971"/>
        <end position="1013"/>
    </location>
</feature>
<evidence type="ECO:0000256" key="12">
    <source>
        <dbReference type="PROSITE-ProRule" id="PRU01343"/>
    </source>
</evidence>
<dbReference type="InterPro" id="IPR006171">
    <property type="entry name" value="TOPRIM_dom"/>
</dbReference>
<dbReference type="SMART" id="SM00437">
    <property type="entry name" value="TOP1Ac"/>
    <property type="match status" value="1"/>
</dbReference>
<feature type="compositionally biased region" description="Polar residues" evidence="14">
    <location>
        <begin position="806"/>
        <end position="838"/>
    </location>
</feature>
<evidence type="ECO:0000313" key="18">
    <source>
        <dbReference type="Proteomes" id="UP000694920"/>
    </source>
</evidence>
<dbReference type="InterPro" id="IPR034144">
    <property type="entry name" value="TOPRIM_TopoIII"/>
</dbReference>
<comment type="function">
    <text evidence="13">Introduces a single-strand break via transesterification at a target site in duplex DNA. Releases the supercoiling and torsional tension of DNA introduced during the DNA replication and transcription by transiently cleaving and rejoining one strand of the DNA duplex. The scissile phosphodiester is attacked by the catalytic tyrosine of the enzyme, resulting in the formation of a DNA-(5'-phosphotyrosyl)-enzyme intermediate and the expulsion of a 3'-OH DNA strand.</text>
</comment>
<dbReference type="InterPro" id="IPR023406">
    <property type="entry name" value="Topo_IA_AS"/>
</dbReference>
<evidence type="ECO:0000259" key="15">
    <source>
        <dbReference type="PROSITE" id="PS50880"/>
    </source>
</evidence>
<dbReference type="PRINTS" id="PR00417">
    <property type="entry name" value="PRTPISMRASEI"/>
</dbReference>
<dbReference type="GO" id="GO:0005634">
    <property type="term" value="C:nucleus"/>
    <property type="evidence" value="ECO:0007669"/>
    <property type="project" value="TreeGrafter"/>
</dbReference>
<dbReference type="AlphaFoldDB" id="A0AAJ7BLR0"/>
<dbReference type="GO" id="GO:0008270">
    <property type="term" value="F:zinc ion binding"/>
    <property type="evidence" value="ECO:0007669"/>
    <property type="project" value="UniProtKB-KW"/>
</dbReference>
<dbReference type="PANTHER" id="PTHR11390">
    <property type="entry name" value="PROKARYOTIC DNA TOPOISOMERASE"/>
    <property type="match status" value="1"/>
</dbReference>
<dbReference type="KEGG" id="ccin:107264648"/>
<evidence type="ECO:0000256" key="1">
    <source>
        <dbReference type="ARBA" id="ARBA00000213"/>
    </source>
</evidence>
<evidence type="ECO:0000313" key="19">
    <source>
        <dbReference type="RefSeq" id="XP_015588618.1"/>
    </source>
</evidence>
<dbReference type="Proteomes" id="UP000694920">
    <property type="component" value="Unplaced"/>
</dbReference>
<feature type="domain" description="Topo IA-type catalytic" evidence="17">
    <location>
        <begin position="198"/>
        <end position="617"/>
    </location>
</feature>
<evidence type="ECO:0000256" key="14">
    <source>
        <dbReference type="SAM" id="MobiDB-lite"/>
    </source>
</evidence>
<comment type="function">
    <text evidence="11">Releases the supercoiling and torsional tension of DNA introduced during the DNA replication and transcription by transiently cleaving and rejoining one strand of the DNA duplex. Introduces a single-strand break via transesterification at a target site in duplex DNA. The scissile phosphodiester is attacked by the catalytic tyrosine of the enzyme, resulting in the formation of a DNA-(5'-phosphotyrosyl)-enzyme intermediate and the expulsion of a 3'-OH DNA strand. The free DNA strand than undergoes passage around the unbroken strand thus removing DNA supercoils. Finally, in the religation step, the DNA 3'-OH attacks the covalent intermediate to expel the active-site tyrosine and restore the DNA phosphodiester backbone. Weakly relaxes negative supercoils and displays a distinct preference for binding single-stranded DNA.</text>
</comment>
<dbReference type="GO" id="GO:0031422">
    <property type="term" value="C:RecQ family helicase-topoisomerase III complex"/>
    <property type="evidence" value="ECO:0007669"/>
    <property type="project" value="TreeGrafter"/>
</dbReference>
<dbReference type="EC" id="5.6.2.1" evidence="3 13"/>
<evidence type="ECO:0000256" key="7">
    <source>
        <dbReference type="ARBA" id="ARBA00022833"/>
    </source>
</evidence>
<evidence type="ECO:0000256" key="8">
    <source>
        <dbReference type="ARBA" id="ARBA00023029"/>
    </source>
</evidence>
<dbReference type="InterPro" id="IPR023405">
    <property type="entry name" value="Topo_IA_core_domain"/>
</dbReference>
<evidence type="ECO:0000256" key="4">
    <source>
        <dbReference type="ARBA" id="ARBA00022723"/>
    </source>
</evidence>
<dbReference type="Gene3D" id="3.40.50.140">
    <property type="match status" value="1"/>
</dbReference>
<feature type="compositionally biased region" description="Polar residues" evidence="14">
    <location>
        <begin position="942"/>
        <end position="963"/>
    </location>
</feature>
<keyword evidence="4" id="KW-0479">Metal-binding</keyword>
<evidence type="ECO:0000259" key="17">
    <source>
        <dbReference type="PROSITE" id="PS52039"/>
    </source>
</evidence>
<dbReference type="InterPro" id="IPR013498">
    <property type="entry name" value="Topo_IA_Znf"/>
</dbReference>
<dbReference type="InterPro" id="IPR010666">
    <property type="entry name" value="Znf_GRF"/>
</dbReference>
<dbReference type="SMART" id="SM00493">
    <property type="entry name" value="TOPRIM"/>
    <property type="match status" value="1"/>
</dbReference>
<feature type="domain" description="Toprim" evidence="15">
    <location>
        <begin position="35"/>
        <end position="180"/>
    </location>
</feature>
<dbReference type="Gene3D" id="1.10.290.10">
    <property type="entry name" value="Topoisomerase I, domain 4"/>
    <property type="match status" value="1"/>
</dbReference>
<dbReference type="Pfam" id="PF01396">
    <property type="entry name" value="Zn_ribbon_Top1"/>
    <property type="match status" value="1"/>
</dbReference>
<dbReference type="GO" id="GO:0003917">
    <property type="term" value="F:DNA topoisomerase type I (single strand cut, ATP-independent) activity"/>
    <property type="evidence" value="ECO:0007669"/>
    <property type="project" value="UniProtKB-EC"/>
</dbReference>
<feature type="compositionally biased region" description="Low complexity" evidence="14">
    <location>
        <begin position="922"/>
        <end position="941"/>
    </location>
</feature>
<dbReference type="PROSITE" id="PS51999">
    <property type="entry name" value="ZF_GRF"/>
    <property type="match status" value="2"/>
</dbReference>
<sequence length="1067" mass="121517">MLCLFCRVHFVILNRSYVKNFCVNTAVKRTAKEMKVLNVAEKNDAAKNIASFLSSGRSRWRDGYSVYNKIYEFERRLWNQNCQMIMTSVSGHLLTHEFVGTYNSWRKCHPLSLFDVPIIKHCIEKNSVMIKRTLEREVRNCQALIIWTDCDREGENIGFQIIEVCKRIVPNINVYRAVFSEITQASVDRALENLTRPNQMVSDAVEVRSKLDLRIGAAFTRFQTLRLQKIFPQNLADLMISYGSCQFPTLAFVVERFFAIQNFVPEPYWKIQVEDIHDDIAVKFRWARGKLFEEMPCITFFDMCKESNVATVEKITKKPASKWRPFPLDTIELGKQGCRILRMNAKKIMQTAEKLYTQGLISYPRTETNIFPKELNLNDLVQNHVESSVWGTFARRVLDEGIMPRQGRKSDHAHPPIHPIKFTNSLSGDEARVYEFIVRHFLACLSKNAEGHETIVDIDVAGEKFRANGLVITKRNYLDIYIYDRWQAKEIHVYQEGQVFQPTDIKMLGEQTSPPPLLTEADLIALMDKHGIGTDATHAEHIETLKTRHYIGLKDDRYLLPGKLGTGLIMGYDRMGVRMTKPNLRAELENDLKLICEGQADPEEVLQRHIKKYRELFKTAMEQVRLLDEVVGHYISEEPNYSQGEQLPPIEQTVNVLKCPKCNSDMILKPRREINGKYIGCMNFPNCKNAIWFPASVEDVEILEETCTQCPGNIHKLKLKFKSGAYPIYGSSYACCIGGCEMMLNGLLAISVDAVRGGNSANDSGYGSQVRPNSRITQERTDISRPRQRPNNSRETNPRHAARPAASQSSVTRTATSGTNSRANEYNSNISTNATGASNRRRPNTQRNDDNNQSRIWGTITEDDVILCNCNQQAVRLTVRKAGVNQGRIFYKCSKPQGTGCNFFQWETDRPASEEEVPDRFNNQNTRYNPYPNPPNQNRGNSWGNDANSTTFTSQDGNRWTPSTTGNDIQCTCRRPAVKLTVYKDGPNKGRQFYSCPQERERKCNFFKWADDGSSGPSGRSNIGNATGSLFDFGSGHDDGGVRSKRKCGICKMEGHTRRTCPQNSMD</sequence>
<proteinExistence type="inferred from homology"/>
<dbReference type="Pfam" id="PF01131">
    <property type="entry name" value="Topoisom_bac"/>
    <property type="match status" value="1"/>
</dbReference>
<dbReference type="FunFam" id="3.40.50.140:FF:000003">
    <property type="entry name" value="DNA topoisomerase"/>
    <property type="match status" value="1"/>
</dbReference>
<dbReference type="GO" id="GO:0006265">
    <property type="term" value="P:DNA topological change"/>
    <property type="evidence" value="ECO:0007669"/>
    <property type="project" value="InterPro"/>
</dbReference>
<keyword evidence="9 13" id="KW-0238">DNA-binding</keyword>
<evidence type="ECO:0000256" key="9">
    <source>
        <dbReference type="ARBA" id="ARBA00023125"/>
    </source>
</evidence>
<evidence type="ECO:0000259" key="16">
    <source>
        <dbReference type="PROSITE" id="PS51999"/>
    </source>
</evidence>
<dbReference type="PROSITE" id="PS00396">
    <property type="entry name" value="TOPO_IA_1"/>
    <property type="match status" value="1"/>
</dbReference>
<dbReference type="GO" id="GO:0006310">
    <property type="term" value="P:DNA recombination"/>
    <property type="evidence" value="ECO:0007669"/>
    <property type="project" value="TreeGrafter"/>
</dbReference>
<keyword evidence="10 13" id="KW-0413">Isomerase</keyword>